<dbReference type="STRING" id="7574.A0A1S3KFK1"/>
<dbReference type="GO" id="GO:0009897">
    <property type="term" value="C:external side of plasma membrane"/>
    <property type="evidence" value="ECO:0007669"/>
    <property type="project" value="TreeGrafter"/>
</dbReference>
<dbReference type="InterPro" id="IPR003598">
    <property type="entry name" value="Ig_sub2"/>
</dbReference>
<protein>
    <submittedName>
        <fullName evidence="4">Cartilage intermediate layer protein 1-like</fullName>
    </submittedName>
</protein>
<evidence type="ECO:0000313" key="3">
    <source>
        <dbReference type="Proteomes" id="UP000085678"/>
    </source>
</evidence>
<dbReference type="KEGG" id="lak:106181542"/>
<dbReference type="Gene3D" id="2.60.40.10">
    <property type="entry name" value="Immunoglobulins"/>
    <property type="match status" value="1"/>
</dbReference>
<dbReference type="GO" id="GO:0019903">
    <property type="term" value="F:protein phosphatase binding"/>
    <property type="evidence" value="ECO:0007669"/>
    <property type="project" value="TreeGrafter"/>
</dbReference>
<dbReference type="Pfam" id="PF23591">
    <property type="entry name" value="CILP"/>
    <property type="match status" value="1"/>
</dbReference>
<dbReference type="InterPro" id="IPR056256">
    <property type="entry name" value="CILP-1/2_b-sand_dom2"/>
</dbReference>
<dbReference type="PROSITE" id="PS50948">
    <property type="entry name" value="PAN"/>
    <property type="match status" value="2"/>
</dbReference>
<evidence type="ECO:0000313" key="4">
    <source>
        <dbReference type="RefSeq" id="XP_013421413.1"/>
    </source>
</evidence>
<dbReference type="AlphaFoldDB" id="A0A1S3KFK1"/>
<dbReference type="GO" id="GO:0050859">
    <property type="term" value="P:negative regulation of B cell receptor signaling pathway"/>
    <property type="evidence" value="ECO:0007669"/>
    <property type="project" value="TreeGrafter"/>
</dbReference>
<dbReference type="InterPro" id="IPR013783">
    <property type="entry name" value="Ig-like_fold"/>
</dbReference>
<dbReference type="PROSITE" id="PS50835">
    <property type="entry name" value="IG_LIKE"/>
    <property type="match status" value="1"/>
</dbReference>
<dbReference type="GO" id="GO:0042609">
    <property type="term" value="F:CD4 receptor binding"/>
    <property type="evidence" value="ECO:0007669"/>
    <property type="project" value="TreeGrafter"/>
</dbReference>
<dbReference type="PANTHER" id="PTHR46958:SF1">
    <property type="entry name" value="B-CELL RECEPTOR CD22"/>
    <property type="match status" value="1"/>
</dbReference>
<feature type="domain" description="Apple" evidence="2">
    <location>
        <begin position="990"/>
        <end position="1063"/>
    </location>
</feature>
<dbReference type="GO" id="GO:0005769">
    <property type="term" value="C:early endosome"/>
    <property type="evidence" value="ECO:0007669"/>
    <property type="project" value="TreeGrafter"/>
</dbReference>
<dbReference type="InterPro" id="IPR003599">
    <property type="entry name" value="Ig_sub"/>
</dbReference>
<dbReference type="SMART" id="SM00408">
    <property type="entry name" value="IGc2"/>
    <property type="match status" value="1"/>
</dbReference>
<evidence type="ECO:0000259" key="1">
    <source>
        <dbReference type="PROSITE" id="PS50835"/>
    </source>
</evidence>
<dbReference type="GO" id="GO:0055037">
    <property type="term" value="C:recycling endosome"/>
    <property type="evidence" value="ECO:0007669"/>
    <property type="project" value="TreeGrafter"/>
</dbReference>
<dbReference type="InterPro" id="IPR036179">
    <property type="entry name" value="Ig-like_dom_sf"/>
</dbReference>
<sequence length="1064" mass="117422">MFILICYCNKPCPAGATLVNCSICVCNGSVLYGRVTTTNGIPLNAAAVFHEDKQWEAITVTNQWGEFSVPNVCTRGISYVIRAPFFFEKRDVAIEVNSTHARLNVSLSRKEPPKFTDHPYSTAALVGQSVTFCCNATGHDENLHYLWYKDNRLLEDAQQGAGNVLTLGKVTQQDSGSYQCQAVSPSGKTMSKPAELTVYVNDFDACSRSLTSKKVDLLPGCHVNNSVTGARDTTIDIGECAANRCVLSSETPSPACNSSKNSSSSCCKPNERETINVTCNDGTQYVMYKITSCGCVNCYDDVTKAFVSGIIYGKKNNEIIPLQYGTIYYKGKQYAKTTSDGKFHFRVPEKVERFAVEIKDGPFRRLSTTVKVLQYQSGLTAYQSIQVPLNPDPVVLTLNKTNSVNIIGSDSSPVGTLQVDAGSVVDKNGKIFSREARLLLSFQDTRDLEGITESPGEFVTMSEEGETDPLRTFGTFSLRFEDTRRNQLFVTKPIQLQFDPDKVKAMSENNELTDVKLWGLDKNTGAWVEVGPLSQREDVTEEGLRRTGRRLLQTQPRSFIAGTIPTPVLYDYYNLDIRENNTIQCHVKVGAYDDVSKTSPVSGLNAYILTKSSTTGNWIGYSRTCIQNGKACLRTFCPNAEGFIFSEAKGPAGSPQRLLADISDYNQYVIVNHTDVYYESPRNVPSRAFYRDLPSCYSPESKDHLKFYVPVRRECSVYRKNEAQWRVPERTTARYAACFVRVKVMGPIEFKAAVIASSELNENGFNTEDFGTSTCDSDRAARSHFHCLEFRCAGDVIVPGDVTAHYKPRANITVTLKVSAKEANTNRTLRCIHRSTHSRLGNLIPISSIPNTASFLSTIGDNFGFSQGIPRAVNTDYEISREDAKDRCENEAEDALEFYCLGASEEHCIMTNRVSGQAYTKALTSRYSPATSIAQCNAICLSIPECVAATYTFGFSVCAIYEDVQGVALEPFFGVSTSQKLCSKSSESTCTISERLPGQTYNGEAGTEQTVTSSRECEAVCTYAQDCKAATYLSATRLCTTFTDLSRRQLVNIDGGITFVKSCT</sequence>
<gene>
    <name evidence="4" type="primary">LOC106181542</name>
</gene>
<dbReference type="PANTHER" id="PTHR46958">
    <property type="entry name" value="B-CELL RECEPTOR CD22"/>
    <property type="match status" value="1"/>
</dbReference>
<dbReference type="SMART" id="SM00473">
    <property type="entry name" value="PAN_AP"/>
    <property type="match status" value="2"/>
</dbReference>
<dbReference type="InterPro" id="IPR007110">
    <property type="entry name" value="Ig-like_dom"/>
</dbReference>
<dbReference type="GO" id="GO:0033691">
    <property type="term" value="F:sialic acid binding"/>
    <property type="evidence" value="ECO:0007669"/>
    <property type="project" value="TreeGrafter"/>
</dbReference>
<dbReference type="Pfam" id="PF00024">
    <property type="entry name" value="PAN_1"/>
    <property type="match status" value="1"/>
</dbReference>
<dbReference type="RefSeq" id="XP_013421413.1">
    <property type="nucleotide sequence ID" value="XM_013565959.2"/>
</dbReference>
<dbReference type="SUPFAM" id="SSF48726">
    <property type="entry name" value="Immunoglobulin"/>
    <property type="match status" value="1"/>
</dbReference>
<dbReference type="GO" id="GO:0070062">
    <property type="term" value="C:extracellular exosome"/>
    <property type="evidence" value="ECO:0007669"/>
    <property type="project" value="TreeGrafter"/>
</dbReference>
<name>A0A1S3KFK1_LINAN</name>
<dbReference type="Pfam" id="PF13927">
    <property type="entry name" value="Ig_3"/>
    <property type="match status" value="1"/>
</dbReference>
<dbReference type="Proteomes" id="UP000085678">
    <property type="component" value="Unplaced"/>
</dbReference>
<organism evidence="3 4">
    <name type="scientific">Lingula anatina</name>
    <name type="common">Brachiopod</name>
    <name type="synonym">Lingula unguis</name>
    <dbReference type="NCBI Taxonomy" id="7574"/>
    <lineage>
        <taxon>Eukaryota</taxon>
        <taxon>Metazoa</taxon>
        <taxon>Spiralia</taxon>
        <taxon>Lophotrochozoa</taxon>
        <taxon>Brachiopoda</taxon>
        <taxon>Linguliformea</taxon>
        <taxon>Lingulata</taxon>
        <taxon>Lingulida</taxon>
        <taxon>Linguloidea</taxon>
        <taxon>Lingulidae</taxon>
        <taxon>Lingula</taxon>
    </lineage>
</organism>
<dbReference type="SMART" id="SM00409">
    <property type="entry name" value="IG"/>
    <property type="match status" value="1"/>
</dbReference>
<proteinExistence type="predicted"/>
<feature type="domain" description="Ig-like" evidence="1">
    <location>
        <begin position="113"/>
        <end position="197"/>
    </location>
</feature>
<dbReference type="InterPro" id="IPR003609">
    <property type="entry name" value="Pan_app"/>
</dbReference>
<dbReference type="GeneID" id="106181542"/>
<dbReference type="InParanoid" id="A0A1S3KFK1"/>
<reference evidence="4" key="1">
    <citation type="submission" date="2025-08" db="UniProtKB">
        <authorList>
            <consortium name="RefSeq"/>
        </authorList>
    </citation>
    <scope>IDENTIFICATION</scope>
    <source>
        <tissue evidence="4">Gonads</tissue>
    </source>
</reference>
<keyword evidence="3" id="KW-1185">Reference proteome</keyword>
<accession>A0A1S3KFK1</accession>
<evidence type="ECO:0000259" key="2">
    <source>
        <dbReference type="PROSITE" id="PS50948"/>
    </source>
</evidence>
<feature type="domain" description="Apple" evidence="2">
    <location>
        <begin position="908"/>
        <end position="982"/>
    </location>
</feature>
<dbReference type="OrthoDB" id="6128994at2759"/>